<name>A0ABW3JY22_9BACT</name>
<evidence type="ECO:0000256" key="1">
    <source>
        <dbReference type="SAM" id="SignalP"/>
    </source>
</evidence>
<protein>
    <submittedName>
        <fullName evidence="3">DUF2147 domain-containing protein</fullName>
    </submittedName>
</protein>
<evidence type="ECO:0000259" key="2">
    <source>
        <dbReference type="Pfam" id="PF09917"/>
    </source>
</evidence>
<dbReference type="PANTHER" id="PTHR36919">
    <property type="entry name" value="BLR1215 PROTEIN"/>
    <property type="match status" value="1"/>
</dbReference>
<dbReference type="Pfam" id="PF09917">
    <property type="entry name" value="DUF2147"/>
    <property type="match status" value="1"/>
</dbReference>
<feature type="domain" description="DUF2147" evidence="2">
    <location>
        <begin position="30"/>
        <end position="145"/>
    </location>
</feature>
<dbReference type="EMBL" id="JBHTKA010000001">
    <property type="protein sequence ID" value="MFD0998085.1"/>
    <property type="molecule type" value="Genomic_DNA"/>
</dbReference>
<dbReference type="InterPro" id="IPR019223">
    <property type="entry name" value="DUF2147"/>
</dbReference>
<dbReference type="RefSeq" id="WP_377574178.1">
    <property type="nucleotide sequence ID" value="NZ_JBHTKA010000001.1"/>
</dbReference>
<dbReference type="Proteomes" id="UP001597112">
    <property type="component" value="Unassembled WGS sequence"/>
</dbReference>
<feature type="signal peptide" evidence="1">
    <location>
        <begin position="1"/>
        <end position="19"/>
    </location>
</feature>
<comment type="caution">
    <text evidence="3">The sequence shown here is derived from an EMBL/GenBank/DDBJ whole genome shotgun (WGS) entry which is preliminary data.</text>
</comment>
<keyword evidence="1" id="KW-0732">Signal</keyword>
<dbReference type="PANTHER" id="PTHR36919:SF2">
    <property type="entry name" value="BLL6627 PROTEIN"/>
    <property type="match status" value="1"/>
</dbReference>
<dbReference type="Gene3D" id="2.40.128.520">
    <property type="match status" value="1"/>
</dbReference>
<gene>
    <name evidence="3" type="ORF">ACFQ21_02165</name>
</gene>
<keyword evidence="4" id="KW-1185">Reference proteome</keyword>
<evidence type="ECO:0000313" key="4">
    <source>
        <dbReference type="Proteomes" id="UP001597112"/>
    </source>
</evidence>
<organism evidence="3 4">
    <name type="scientific">Ohtaekwangia kribbensis</name>
    <dbReference type="NCBI Taxonomy" id="688913"/>
    <lineage>
        <taxon>Bacteria</taxon>
        <taxon>Pseudomonadati</taxon>
        <taxon>Bacteroidota</taxon>
        <taxon>Cytophagia</taxon>
        <taxon>Cytophagales</taxon>
        <taxon>Fulvivirgaceae</taxon>
        <taxon>Ohtaekwangia</taxon>
    </lineage>
</organism>
<feature type="chain" id="PRO_5045418667" evidence="1">
    <location>
        <begin position="20"/>
        <end position="148"/>
    </location>
</feature>
<reference evidence="4" key="1">
    <citation type="journal article" date="2019" name="Int. J. Syst. Evol. Microbiol.">
        <title>The Global Catalogue of Microorganisms (GCM) 10K type strain sequencing project: providing services to taxonomists for standard genome sequencing and annotation.</title>
        <authorList>
            <consortium name="The Broad Institute Genomics Platform"/>
            <consortium name="The Broad Institute Genome Sequencing Center for Infectious Disease"/>
            <person name="Wu L."/>
            <person name="Ma J."/>
        </authorList>
    </citation>
    <scope>NUCLEOTIDE SEQUENCE [LARGE SCALE GENOMIC DNA]</scope>
    <source>
        <strain evidence="4">CCUG 58938</strain>
    </source>
</reference>
<sequence length="148" mass="16961">MRKGVLLLSFLFTTANLFAQTTSEIDKVLGVWLNEDKDAKMEIFKSGNKYFGRLLWGSEIYEKDGKTPLKDTKNPDPKLRTRTRLNMVFMSDLSYDDGEYTGGKLYDARSGKTYGAKLTLKKLNNLEMRGYFGLSLFGQTVKWTRVSE</sequence>
<proteinExistence type="predicted"/>
<accession>A0ABW3JY22</accession>
<evidence type="ECO:0000313" key="3">
    <source>
        <dbReference type="EMBL" id="MFD0998085.1"/>
    </source>
</evidence>